<dbReference type="Proteomes" id="UP001223144">
    <property type="component" value="Unassembled WGS sequence"/>
</dbReference>
<sequence length="86" mass="9229">MAANMSKPPNPRTRHSVNCIEEAEETVNRLREVLQQSGITLPSLRVELASYTRDIPCPLIELGRCNVDTARAIAAAVLSGKGGAAQ</sequence>
<protein>
    <submittedName>
        <fullName evidence="1">Uncharacterized protein</fullName>
    </submittedName>
</protein>
<comment type="caution">
    <text evidence="1">The sequence shown here is derived from an EMBL/GenBank/DDBJ whole genome shotgun (WGS) entry which is preliminary data.</text>
</comment>
<reference evidence="1 2" key="1">
    <citation type="submission" date="2023-04" db="EMBL/GenBank/DDBJ databases">
        <title>Streptomyces chengmaiensis sp. nov. isolated from the stem of mangrove plant in Hainan.</title>
        <authorList>
            <person name="Huang X."/>
            <person name="Zhou S."/>
            <person name="Chu X."/>
            <person name="Xie Y."/>
            <person name="Lin Y."/>
        </authorList>
    </citation>
    <scope>NUCLEOTIDE SEQUENCE [LARGE SCALE GENOMIC DNA]</scope>
    <source>
        <strain evidence="1 2">HNM0663</strain>
    </source>
</reference>
<dbReference type="RefSeq" id="WP_279930110.1">
    <property type="nucleotide sequence ID" value="NZ_JARWBG010000025.1"/>
</dbReference>
<dbReference type="EMBL" id="JARWBG010000025">
    <property type="protein sequence ID" value="MDH2391299.1"/>
    <property type="molecule type" value="Genomic_DNA"/>
</dbReference>
<keyword evidence="2" id="KW-1185">Reference proteome</keyword>
<gene>
    <name evidence="1" type="ORF">QCN29_21440</name>
</gene>
<proteinExistence type="predicted"/>
<evidence type="ECO:0000313" key="1">
    <source>
        <dbReference type="EMBL" id="MDH2391299.1"/>
    </source>
</evidence>
<name>A0ABT6HTB5_9ACTN</name>
<evidence type="ECO:0000313" key="2">
    <source>
        <dbReference type="Proteomes" id="UP001223144"/>
    </source>
</evidence>
<accession>A0ABT6HTB5</accession>
<organism evidence="1 2">
    <name type="scientific">Streptomyces chengmaiensis</name>
    <dbReference type="NCBI Taxonomy" id="3040919"/>
    <lineage>
        <taxon>Bacteria</taxon>
        <taxon>Bacillati</taxon>
        <taxon>Actinomycetota</taxon>
        <taxon>Actinomycetes</taxon>
        <taxon>Kitasatosporales</taxon>
        <taxon>Streptomycetaceae</taxon>
        <taxon>Streptomyces</taxon>
    </lineage>
</organism>